<keyword evidence="2" id="KW-0732">Signal</keyword>
<name>A0A3P3VY73_9MICO</name>
<evidence type="ECO:0000313" key="3">
    <source>
        <dbReference type="EMBL" id="RRJ86988.1"/>
    </source>
</evidence>
<proteinExistence type="predicted"/>
<gene>
    <name evidence="3" type="ORF">EG850_06185</name>
</gene>
<dbReference type="OrthoDB" id="5150233at2"/>
<feature type="region of interest" description="Disordered" evidence="1">
    <location>
        <begin position="24"/>
        <end position="56"/>
    </location>
</feature>
<comment type="caution">
    <text evidence="3">The sequence shown here is derived from an EMBL/GenBank/DDBJ whole genome shotgun (WGS) entry which is preliminary data.</text>
</comment>
<keyword evidence="4" id="KW-1185">Reference proteome</keyword>
<dbReference type="RefSeq" id="WP_124971560.1">
    <property type="nucleotide sequence ID" value="NZ_RQVS01000006.1"/>
</dbReference>
<accession>A0A3P3VY73</accession>
<dbReference type="EMBL" id="RQVS01000006">
    <property type="protein sequence ID" value="RRJ86988.1"/>
    <property type="molecule type" value="Genomic_DNA"/>
</dbReference>
<reference evidence="3 4" key="1">
    <citation type="submission" date="2018-11" db="EMBL/GenBank/DDBJ databases">
        <title>YIM 102482-1 draft genome.</title>
        <authorList>
            <person name="Li G."/>
            <person name="Jiang Y."/>
        </authorList>
    </citation>
    <scope>NUCLEOTIDE SEQUENCE [LARGE SCALE GENOMIC DNA]</scope>
    <source>
        <strain evidence="3 4">YIM 102482-1</strain>
    </source>
</reference>
<dbReference type="Proteomes" id="UP000274391">
    <property type="component" value="Unassembled WGS sequence"/>
</dbReference>
<evidence type="ECO:0000313" key="4">
    <source>
        <dbReference type="Proteomes" id="UP000274391"/>
    </source>
</evidence>
<sequence length="144" mass="14483">MRLSAALSGLAIAISTALALSGCATAPTSEPTTTPAPPASSSSAPTTAAPTATTTEADLLSMEVPDYCPNFAPGMRLENGSRSFGADGGMYLAHLEIDNSPQPVFTDLNGDGVDEAVAFFSCHAGGVSWHEVLVMVGPGGALLD</sequence>
<dbReference type="AlphaFoldDB" id="A0A3P3VY73"/>
<protein>
    <submittedName>
        <fullName evidence="3">Uncharacterized protein</fullName>
    </submittedName>
</protein>
<evidence type="ECO:0000256" key="1">
    <source>
        <dbReference type="SAM" id="MobiDB-lite"/>
    </source>
</evidence>
<dbReference type="PROSITE" id="PS51257">
    <property type="entry name" value="PROKAR_LIPOPROTEIN"/>
    <property type="match status" value="1"/>
</dbReference>
<evidence type="ECO:0000256" key="2">
    <source>
        <dbReference type="SAM" id="SignalP"/>
    </source>
</evidence>
<feature type="signal peptide" evidence="2">
    <location>
        <begin position="1"/>
        <end position="19"/>
    </location>
</feature>
<organism evidence="3 4">
    <name type="scientific">Gulosibacter macacae</name>
    <dbReference type="NCBI Taxonomy" id="2488791"/>
    <lineage>
        <taxon>Bacteria</taxon>
        <taxon>Bacillati</taxon>
        <taxon>Actinomycetota</taxon>
        <taxon>Actinomycetes</taxon>
        <taxon>Micrococcales</taxon>
        <taxon>Microbacteriaceae</taxon>
        <taxon>Gulosibacter</taxon>
    </lineage>
</organism>
<feature type="chain" id="PRO_5039237764" evidence="2">
    <location>
        <begin position="20"/>
        <end position="144"/>
    </location>
</feature>